<reference evidence="3" key="1">
    <citation type="submission" date="2021-09" db="EMBL/GenBank/DDBJ databases">
        <title>A high-quality genome of the endoparasitic fungus Hirsutella rhossiliensis with a comparison of Hirsutella genomes reveals transposable elements contributing to genome size variation.</title>
        <authorList>
            <person name="Lin R."/>
            <person name="Jiao Y."/>
            <person name="Sun X."/>
            <person name="Ling J."/>
            <person name="Xie B."/>
            <person name="Cheng X."/>
        </authorList>
    </citation>
    <scope>NUCLEOTIDE SEQUENCE</scope>
    <source>
        <strain evidence="3">HR02</strain>
    </source>
</reference>
<keyword evidence="4" id="KW-1185">Reference proteome</keyword>
<feature type="region of interest" description="Disordered" evidence="1">
    <location>
        <begin position="207"/>
        <end position="337"/>
    </location>
</feature>
<evidence type="ECO:0000313" key="3">
    <source>
        <dbReference type="EMBL" id="KAH0958802.1"/>
    </source>
</evidence>
<dbReference type="EMBL" id="JAIZPD010000015">
    <property type="protein sequence ID" value="KAH0958802.1"/>
    <property type="molecule type" value="Genomic_DNA"/>
</dbReference>
<organism evidence="3 4">
    <name type="scientific">Hirsutella rhossiliensis</name>
    <dbReference type="NCBI Taxonomy" id="111463"/>
    <lineage>
        <taxon>Eukaryota</taxon>
        <taxon>Fungi</taxon>
        <taxon>Dikarya</taxon>
        <taxon>Ascomycota</taxon>
        <taxon>Pezizomycotina</taxon>
        <taxon>Sordariomycetes</taxon>
        <taxon>Hypocreomycetidae</taxon>
        <taxon>Hypocreales</taxon>
        <taxon>Ophiocordycipitaceae</taxon>
        <taxon>Hirsutella</taxon>
    </lineage>
</organism>
<feature type="region of interest" description="Disordered" evidence="1">
    <location>
        <begin position="443"/>
        <end position="465"/>
    </location>
</feature>
<dbReference type="GO" id="GO:0033698">
    <property type="term" value="C:Rpd3L complex"/>
    <property type="evidence" value="ECO:0007669"/>
    <property type="project" value="TreeGrafter"/>
</dbReference>
<name>A0A9P8MP19_9HYPO</name>
<dbReference type="InterPro" id="IPR013904">
    <property type="entry name" value="RXT2_N"/>
</dbReference>
<evidence type="ECO:0000313" key="4">
    <source>
        <dbReference type="Proteomes" id="UP000824596"/>
    </source>
</evidence>
<proteinExistence type="predicted"/>
<evidence type="ECO:0000256" key="1">
    <source>
        <dbReference type="SAM" id="MobiDB-lite"/>
    </source>
</evidence>
<feature type="compositionally biased region" description="Basic and acidic residues" evidence="1">
    <location>
        <begin position="225"/>
        <end position="237"/>
    </location>
</feature>
<dbReference type="Proteomes" id="UP000824596">
    <property type="component" value="Unassembled WGS sequence"/>
</dbReference>
<dbReference type="PANTHER" id="PTHR28232:SF1">
    <property type="entry name" value="TRANSCRIPTIONAL REGULATORY PROTEIN RXT2"/>
    <property type="match status" value="1"/>
</dbReference>
<feature type="domain" description="Transcriptional regulatory protein RXT2 N-terminal" evidence="2">
    <location>
        <begin position="37"/>
        <end position="177"/>
    </location>
</feature>
<feature type="compositionally biased region" description="Basic and acidic residues" evidence="1">
    <location>
        <begin position="289"/>
        <end position="337"/>
    </location>
</feature>
<dbReference type="PANTHER" id="PTHR28232">
    <property type="entry name" value="TRANSCRIPTIONAL REGULATORY PROTEIN RXT2"/>
    <property type="match status" value="1"/>
</dbReference>
<dbReference type="InterPro" id="IPR039602">
    <property type="entry name" value="Rxt2"/>
</dbReference>
<accession>A0A9P8MP19</accession>
<dbReference type="GeneID" id="68359618"/>
<comment type="caution">
    <text evidence="3">The sequence shown here is derived from an EMBL/GenBank/DDBJ whole genome shotgun (WGS) entry which is preliminary data.</text>
</comment>
<dbReference type="GO" id="GO:0005829">
    <property type="term" value="C:cytosol"/>
    <property type="evidence" value="ECO:0007669"/>
    <property type="project" value="TreeGrafter"/>
</dbReference>
<dbReference type="AlphaFoldDB" id="A0A9P8MP19"/>
<dbReference type="Pfam" id="PF08595">
    <property type="entry name" value="RXT2_N"/>
    <property type="match status" value="1"/>
</dbReference>
<sequence length="465" mass="51279">MASQQVLFAETIAGMKKAFKRKAYESDSDSDVENHGNRGNKLKKRARFARQGQLVPTQGPSAYKELVDFAGSRRAIIHRNPPLVDDEGYEVDSDDDDGRIGEAALAAVELNPYANIRLEHILAPLTASTALPTHSTLSKPFVSKTLTNLVSQSCELTRRENQSLWHIRHLWTSLCGDGTWMPCELMVGLNDVNIYTEDHVAHHLQSLAKASGAEPSPREAMNGDARGDHIEGAHDAVDSGGGRPEGALYNVDVPMVDAGVAGNNDGKSKHGATAISKEHNGEKPSNARQEGERTGDRPLGRDKDVNDAANKSSREDNGMHEGTNEKGTESHVEDERGDSLMKAPEHAFIHPMFAAPVGARPDRNLGLPEHEAEDIRRLFALYVQKQEEICRGATKLHHGLLKAERLRKDVLHWAKAEAHCGPNRDLSDGEDWYDKDEWGLTEDLKKGQDEEEEDATAGKKTRNRR</sequence>
<dbReference type="RefSeq" id="XP_044716315.1">
    <property type="nucleotide sequence ID" value="XM_044868960.1"/>
</dbReference>
<evidence type="ECO:0000259" key="2">
    <source>
        <dbReference type="Pfam" id="PF08595"/>
    </source>
</evidence>
<dbReference type="OrthoDB" id="2405722at2759"/>
<protein>
    <submittedName>
        <fullName evidence="3">Rxt2-like protein</fullName>
    </submittedName>
</protein>
<feature type="region of interest" description="Disordered" evidence="1">
    <location>
        <begin position="23"/>
        <end position="44"/>
    </location>
</feature>
<gene>
    <name evidence="3" type="ORF">HRG_10489</name>
</gene>